<keyword evidence="12" id="KW-1185">Reference proteome</keyword>
<organism evidence="10 12">
    <name type="scientific">Caldimonas thermodepolymerans</name>
    <dbReference type="NCBI Taxonomy" id="215580"/>
    <lineage>
        <taxon>Bacteria</taxon>
        <taxon>Pseudomonadati</taxon>
        <taxon>Pseudomonadota</taxon>
        <taxon>Betaproteobacteria</taxon>
        <taxon>Burkholderiales</taxon>
        <taxon>Sphaerotilaceae</taxon>
        <taxon>Caldimonas</taxon>
    </lineage>
</organism>
<evidence type="ECO:0000256" key="2">
    <source>
        <dbReference type="ARBA" id="ARBA00022475"/>
    </source>
</evidence>
<feature type="domain" description="ABC transporter" evidence="9">
    <location>
        <begin position="3"/>
        <end position="243"/>
    </location>
</feature>
<dbReference type="EMBL" id="SLXF01000007">
    <property type="protein sequence ID" value="TCP06371.1"/>
    <property type="molecule type" value="Genomic_DNA"/>
</dbReference>
<keyword evidence="1" id="KW-0813">Transport</keyword>
<dbReference type="SMART" id="SM00382">
    <property type="entry name" value="AAA"/>
    <property type="match status" value="1"/>
</dbReference>
<keyword evidence="7" id="KW-0406">Ion transport</keyword>
<dbReference type="InterPro" id="IPR050093">
    <property type="entry name" value="ABC_SmlMolc_Importer"/>
</dbReference>
<name>A0A2S5T953_9BURK</name>
<dbReference type="FunFam" id="3.40.50.300:FF:000425">
    <property type="entry name" value="Probable ABC transporter, ATP-binding subunit"/>
    <property type="match status" value="1"/>
</dbReference>
<dbReference type="GO" id="GO:0005524">
    <property type="term" value="F:ATP binding"/>
    <property type="evidence" value="ECO:0007669"/>
    <property type="project" value="UniProtKB-KW"/>
</dbReference>
<dbReference type="GO" id="GO:0015408">
    <property type="term" value="F:ABC-type ferric iron transporter activity"/>
    <property type="evidence" value="ECO:0007669"/>
    <property type="project" value="InterPro"/>
</dbReference>
<gene>
    <name evidence="10" type="ORF">C1702_02985</name>
    <name evidence="11" type="ORF">EV676_107242</name>
</gene>
<dbReference type="CDD" id="cd03259">
    <property type="entry name" value="ABC_Carb_Solutes_like"/>
    <property type="match status" value="1"/>
</dbReference>
<evidence type="ECO:0000313" key="13">
    <source>
        <dbReference type="Proteomes" id="UP000294772"/>
    </source>
</evidence>
<dbReference type="InterPro" id="IPR013611">
    <property type="entry name" value="Transp-assoc_OB_typ2"/>
</dbReference>
<dbReference type="GO" id="GO:0016887">
    <property type="term" value="F:ATP hydrolysis activity"/>
    <property type="evidence" value="ECO:0007669"/>
    <property type="project" value="InterPro"/>
</dbReference>
<dbReference type="SUPFAM" id="SSF52540">
    <property type="entry name" value="P-loop containing nucleoside triphosphate hydrolases"/>
    <property type="match status" value="1"/>
</dbReference>
<dbReference type="Pfam" id="PF00005">
    <property type="entry name" value="ABC_tran"/>
    <property type="match status" value="1"/>
</dbReference>
<dbReference type="PROSITE" id="PS50893">
    <property type="entry name" value="ABC_TRANSPORTER_2"/>
    <property type="match status" value="1"/>
</dbReference>
<dbReference type="GO" id="GO:0015697">
    <property type="term" value="P:quaternary ammonium group transport"/>
    <property type="evidence" value="ECO:0007669"/>
    <property type="project" value="UniProtKB-ARBA"/>
</dbReference>
<dbReference type="InterPro" id="IPR017871">
    <property type="entry name" value="ABC_transporter-like_CS"/>
</dbReference>
<evidence type="ECO:0000256" key="4">
    <source>
        <dbReference type="ARBA" id="ARBA00022741"/>
    </source>
</evidence>
<sequence>MFLQLDHVTIRYPGSASQHPAVDQVSLTLNAGEIGVLIGPSGCGKTSLLRAIAGLERIQGGRILIAGQVLSAATPDATVHLAPERRQIGMVFQDYALFPHLNVHDNVAFGLPKMDKAQRSARVAQMLALVGLAGMERRYAHQLSGGQQQRVALARALAPQPRLLLLDEPFSNLDVDLRERLAHELRNILKQTSTTALFVTHDQMEAFAVGDLIGVMNHGRLEQWDDAYHLYHRPATRFVADFIGHGVFAPARIVESVHGPVVRTPLGDLTDLEECPLPTAYPDGECEVLLRADDIVHDDASPVKARIERKAFRGSEFLYTLRLESGEQVLAHVPSHHDHALGEWIGIRPDVDHVVTFPKETAG</sequence>
<keyword evidence="5 10" id="KW-0067">ATP-binding</keyword>
<evidence type="ECO:0000256" key="7">
    <source>
        <dbReference type="ARBA" id="ARBA00023065"/>
    </source>
</evidence>
<dbReference type="InterPro" id="IPR027417">
    <property type="entry name" value="P-loop_NTPase"/>
</dbReference>
<evidence type="ECO:0000256" key="5">
    <source>
        <dbReference type="ARBA" id="ARBA00022840"/>
    </source>
</evidence>
<dbReference type="InterPro" id="IPR015853">
    <property type="entry name" value="ABC_transpr_FbpC"/>
</dbReference>
<evidence type="ECO:0000256" key="6">
    <source>
        <dbReference type="ARBA" id="ARBA00023004"/>
    </source>
</evidence>
<dbReference type="Proteomes" id="UP000294772">
    <property type="component" value="Unassembled WGS sequence"/>
</dbReference>
<proteinExistence type="predicted"/>
<dbReference type="Proteomes" id="UP000239406">
    <property type="component" value="Unassembled WGS sequence"/>
</dbReference>
<keyword evidence="8" id="KW-0472">Membrane</keyword>
<keyword evidence="6" id="KW-0408">Iron</keyword>
<protein>
    <submittedName>
        <fullName evidence="10">ABC transporter ATP-binding protein</fullName>
    </submittedName>
    <submittedName>
        <fullName evidence="11">Iron(III) transport system ATP-binding protein</fullName>
    </submittedName>
</protein>
<evidence type="ECO:0000313" key="11">
    <source>
        <dbReference type="EMBL" id="TCP06371.1"/>
    </source>
</evidence>
<dbReference type="SUPFAM" id="SSF50331">
    <property type="entry name" value="MOP-like"/>
    <property type="match status" value="1"/>
</dbReference>
<dbReference type="InterPro" id="IPR003593">
    <property type="entry name" value="AAA+_ATPase"/>
</dbReference>
<dbReference type="InterPro" id="IPR008995">
    <property type="entry name" value="Mo/tungstate-bd_C_term_dom"/>
</dbReference>
<keyword evidence="2" id="KW-1003">Cell membrane</keyword>
<dbReference type="OrthoDB" id="5298774at2"/>
<dbReference type="AlphaFoldDB" id="A0A2S5T953"/>
<evidence type="ECO:0000256" key="1">
    <source>
        <dbReference type="ARBA" id="ARBA00022448"/>
    </source>
</evidence>
<dbReference type="PANTHER" id="PTHR42781:SF4">
    <property type="entry name" value="SPERMIDINE_PUTRESCINE IMPORT ATP-BINDING PROTEIN POTA"/>
    <property type="match status" value="1"/>
</dbReference>
<evidence type="ECO:0000313" key="12">
    <source>
        <dbReference type="Proteomes" id="UP000239406"/>
    </source>
</evidence>
<dbReference type="RefSeq" id="WP_104356186.1">
    <property type="nucleotide sequence ID" value="NZ_CALFFA010000013.1"/>
</dbReference>
<comment type="caution">
    <text evidence="10">The sequence shown here is derived from an EMBL/GenBank/DDBJ whole genome shotgun (WGS) entry which is preliminary data.</text>
</comment>
<keyword evidence="4" id="KW-0547">Nucleotide-binding</keyword>
<dbReference type="PANTHER" id="PTHR42781">
    <property type="entry name" value="SPERMIDINE/PUTRESCINE IMPORT ATP-BINDING PROTEIN POTA"/>
    <property type="match status" value="1"/>
</dbReference>
<dbReference type="GO" id="GO:0043190">
    <property type="term" value="C:ATP-binding cassette (ABC) transporter complex"/>
    <property type="evidence" value="ECO:0007669"/>
    <property type="project" value="InterPro"/>
</dbReference>
<keyword evidence="3" id="KW-0410">Iron transport</keyword>
<dbReference type="PROSITE" id="PS00211">
    <property type="entry name" value="ABC_TRANSPORTER_1"/>
    <property type="match status" value="1"/>
</dbReference>
<evidence type="ECO:0000256" key="3">
    <source>
        <dbReference type="ARBA" id="ARBA00022496"/>
    </source>
</evidence>
<evidence type="ECO:0000259" key="9">
    <source>
        <dbReference type="PROSITE" id="PS50893"/>
    </source>
</evidence>
<dbReference type="Gene3D" id="3.40.50.300">
    <property type="entry name" value="P-loop containing nucleotide triphosphate hydrolases"/>
    <property type="match status" value="1"/>
</dbReference>
<evidence type="ECO:0000313" key="10">
    <source>
        <dbReference type="EMBL" id="PPE71398.1"/>
    </source>
</evidence>
<dbReference type="Pfam" id="PF08402">
    <property type="entry name" value="TOBE_2"/>
    <property type="match status" value="1"/>
</dbReference>
<dbReference type="InterPro" id="IPR003439">
    <property type="entry name" value="ABC_transporter-like_ATP-bd"/>
</dbReference>
<dbReference type="EMBL" id="PSNY01000002">
    <property type="protein sequence ID" value="PPE71398.1"/>
    <property type="molecule type" value="Genomic_DNA"/>
</dbReference>
<reference evidence="10 12" key="1">
    <citation type="submission" date="2018-02" db="EMBL/GenBank/DDBJ databases">
        <title>Reclassifiation of [Polyangium] brachysporum DSM 7029 as Guopingzhaonella breviflexa gen. nov., sp. nov., a member of the family Comamonadaceae.</title>
        <authorList>
            <person name="Tang B."/>
        </authorList>
    </citation>
    <scope>NUCLEOTIDE SEQUENCE [LARGE SCALE GENOMIC DNA]</scope>
    <source>
        <strain evidence="10 12">DSM 15344</strain>
    </source>
</reference>
<accession>A0A2S5T953</accession>
<evidence type="ECO:0000256" key="8">
    <source>
        <dbReference type="ARBA" id="ARBA00023136"/>
    </source>
</evidence>
<reference evidence="11 13" key="2">
    <citation type="submission" date="2019-03" db="EMBL/GenBank/DDBJ databases">
        <title>Genomic Encyclopedia of Type Strains, Phase IV (KMG-IV): sequencing the most valuable type-strain genomes for metagenomic binning, comparative biology and taxonomic classification.</title>
        <authorList>
            <person name="Goeker M."/>
        </authorList>
    </citation>
    <scope>NUCLEOTIDE SEQUENCE [LARGE SCALE GENOMIC DNA]</scope>
    <source>
        <strain evidence="11 13">DSM 15264</strain>
    </source>
</reference>